<name>A0A026WRP6_OOCBI</name>
<feature type="compositionally biased region" description="Basic and acidic residues" evidence="1">
    <location>
        <begin position="24"/>
        <end position="60"/>
    </location>
</feature>
<accession>A0A026WRP6</accession>
<dbReference type="AlphaFoldDB" id="A0A026WRP6"/>
<feature type="non-terminal residue" evidence="2">
    <location>
        <position position="60"/>
    </location>
</feature>
<dbReference type="Proteomes" id="UP000053097">
    <property type="component" value="Unassembled WGS sequence"/>
</dbReference>
<evidence type="ECO:0000313" key="2">
    <source>
        <dbReference type="EMBL" id="EZA57779.1"/>
    </source>
</evidence>
<organism evidence="2 3">
    <name type="scientific">Ooceraea biroi</name>
    <name type="common">Clonal raider ant</name>
    <name type="synonym">Cerapachys biroi</name>
    <dbReference type="NCBI Taxonomy" id="2015173"/>
    <lineage>
        <taxon>Eukaryota</taxon>
        <taxon>Metazoa</taxon>
        <taxon>Ecdysozoa</taxon>
        <taxon>Arthropoda</taxon>
        <taxon>Hexapoda</taxon>
        <taxon>Insecta</taxon>
        <taxon>Pterygota</taxon>
        <taxon>Neoptera</taxon>
        <taxon>Endopterygota</taxon>
        <taxon>Hymenoptera</taxon>
        <taxon>Apocrita</taxon>
        <taxon>Aculeata</taxon>
        <taxon>Formicoidea</taxon>
        <taxon>Formicidae</taxon>
        <taxon>Dorylinae</taxon>
        <taxon>Ooceraea</taxon>
    </lineage>
</organism>
<keyword evidence="3" id="KW-1185">Reference proteome</keyword>
<proteinExistence type="predicted"/>
<feature type="non-terminal residue" evidence="2">
    <location>
        <position position="1"/>
    </location>
</feature>
<gene>
    <name evidence="2" type="ORF">X777_00881</name>
</gene>
<dbReference type="EMBL" id="KK107139">
    <property type="protein sequence ID" value="EZA57779.1"/>
    <property type="molecule type" value="Genomic_DNA"/>
</dbReference>
<sequence length="60" mass="6813">RHCTRRTNQRQALVPGAGGQSWRITRDESGHSSEGDEKEDSRENYGKCRSRGESRLETHG</sequence>
<reference evidence="2 3" key="1">
    <citation type="journal article" date="2014" name="Curr. Biol.">
        <title>The genome of the clonal raider ant Cerapachys biroi.</title>
        <authorList>
            <person name="Oxley P.R."/>
            <person name="Ji L."/>
            <person name="Fetter-Pruneda I."/>
            <person name="McKenzie S.K."/>
            <person name="Li C."/>
            <person name="Hu H."/>
            <person name="Zhang G."/>
            <person name="Kronauer D.J."/>
        </authorList>
    </citation>
    <scope>NUCLEOTIDE SEQUENCE [LARGE SCALE GENOMIC DNA]</scope>
</reference>
<evidence type="ECO:0000256" key="1">
    <source>
        <dbReference type="SAM" id="MobiDB-lite"/>
    </source>
</evidence>
<feature type="region of interest" description="Disordered" evidence="1">
    <location>
        <begin position="1"/>
        <end position="60"/>
    </location>
</feature>
<protein>
    <submittedName>
        <fullName evidence="2">Uncharacterized protein</fullName>
    </submittedName>
</protein>
<evidence type="ECO:0000313" key="3">
    <source>
        <dbReference type="Proteomes" id="UP000053097"/>
    </source>
</evidence>